<dbReference type="SUPFAM" id="SSF88688">
    <property type="entry name" value="Families 57/38 glycoside transferase middle domain"/>
    <property type="match status" value="1"/>
</dbReference>
<evidence type="ECO:0000259" key="3">
    <source>
        <dbReference type="Pfam" id="PF03065"/>
    </source>
</evidence>
<dbReference type="InterPro" id="IPR011330">
    <property type="entry name" value="Glyco_hydro/deAcase_b/a-brl"/>
</dbReference>
<evidence type="ECO:0000256" key="1">
    <source>
        <dbReference type="ARBA" id="ARBA00006821"/>
    </source>
</evidence>
<dbReference type="SUPFAM" id="SSF74650">
    <property type="entry name" value="Galactose mutarotase-like"/>
    <property type="match status" value="1"/>
</dbReference>
<dbReference type="GO" id="GO:0016787">
    <property type="term" value="F:hydrolase activity"/>
    <property type="evidence" value="ECO:0007669"/>
    <property type="project" value="UniProtKB-KW"/>
</dbReference>
<dbReference type="InterPro" id="IPR052046">
    <property type="entry name" value="GH57_Enzymes"/>
</dbReference>
<name>A0A2P7NZ68_9PROT</name>
<dbReference type="InterPro" id="IPR015178">
    <property type="entry name" value="A-amylase/a-glucTrfase_central"/>
</dbReference>
<dbReference type="GO" id="GO:0005975">
    <property type="term" value="P:carbohydrate metabolic process"/>
    <property type="evidence" value="ECO:0007669"/>
    <property type="project" value="InterPro"/>
</dbReference>
<dbReference type="OrthoDB" id="8476at2"/>
<dbReference type="EMBL" id="PXXU01000003">
    <property type="protein sequence ID" value="PSJ18756.1"/>
    <property type="molecule type" value="Genomic_DNA"/>
</dbReference>
<keyword evidence="6" id="KW-0378">Hydrolase</keyword>
<evidence type="ECO:0000259" key="4">
    <source>
        <dbReference type="Pfam" id="PF09094"/>
    </source>
</evidence>
<feature type="domain" description="Alpha-amylase/4-alpha-glucanotransferase C-terminal" evidence="5">
    <location>
        <begin position="408"/>
        <end position="658"/>
    </location>
</feature>
<dbReference type="InterPro" id="IPR011013">
    <property type="entry name" value="Gal_mutarotase_sf_dom"/>
</dbReference>
<dbReference type="Gene3D" id="3.20.110.20">
    <property type="match status" value="1"/>
</dbReference>
<dbReference type="SUPFAM" id="SSF88713">
    <property type="entry name" value="Glycoside hydrolase/deacetylase"/>
    <property type="match status" value="1"/>
</dbReference>
<feature type="domain" description="Glycoside hydrolase family 57 N-terminal" evidence="3">
    <location>
        <begin position="23"/>
        <end position="273"/>
    </location>
</feature>
<dbReference type="Pfam" id="PF09094">
    <property type="entry name" value="AmyA-A_glucT_m"/>
    <property type="match status" value="1"/>
</dbReference>
<evidence type="ECO:0000313" key="6">
    <source>
        <dbReference type="EMBL" id="PSJ18756.1"/>
    </source>
</evidence>
<organism evidence="6 7">
    <name type="scientific">Nitrosomonas supralitoralis</name>
    <dbReference type="NCBI Taxonomy" id="2116706"/>
    <lineage>
        <taxon>Bacteria</taxon>
        <taxon>Pseudomonadati</taxon>
        <taxon>Pseudomonadota</taxon>
        <taxon>Betaproteobacteria</taxon>
        <taxon>Nitrosomonadales</taxon>
        <taxon>Nitrosomonadaceae</taxon>
        <taxon>Nitrosomonas</taxon>
    </lineage>
</organism>
<dbReference type="Proteomes" id="UP000241912">
    <property type="component" value="Unassembled WGS sequence"/>
</dbReference>
<proteinExistence type="inferred from homology"/>
<comment type="similarity">
    <text evidence="1">Belongs to the glycosyl hydrolase 57 family.</text>
</comment>
<gene>
    <name evidence="6" type="ORF">C7H79_01685</name>
</gene>
<dbReference type="AlphaFoldDB" id="A0A2P7NZ68"/>
<dbReference type="PANTHER" id="PTHR36306:SF1">
    <property type="entry name" value="ALPHA-AMYLASE-RELATED"/>
    <property type="match status" value="1"/>
</dbReference>
<feature type="domain" description="Alpha-amylase/4-alpha-glucanotransferase central" evidence="4">
    <location>
        <begin position="316"/>
        <end position="395"/>
    </location>
</feature>
<accession>A0A2P7NZ68</accession>
<evidence type="ECO:0000259" key="5">
    <source>
        <dbReference type="Pfam" id="PF09095"/>
    </source>
</evidence>
<sequence length="668" mass="76493">MSQRVSLLLGVHAHQPVGNFPDVLREAHQRCYKPFLQVLYRYPNFRFSFHFSGWLLDYLLQHFPDDMALLHKMVARRQVELFGAGDTEPVLAVIPNRDRIGQIDIFSNKLAEKFGQRPQGAWLTERVWESTVVPALVNCGIRYVTVDDYHFLCAGKTPEELNGYFTTEEDAHKLDLFPISESLRYKIPFSPVEETIAYLESLADQRLPNTSAAAIYFDDIEKFGIWPETYHWVYEKGWLEHFIQSVLASGKICTQHYSEYHASEKTRGIVYLPTVSYIEMNQWTLPAHSASIYAELLQQAKESGWYEYKKAFIRGGIWKNFFSRYPESNWMHKRMLGLSARLVELPAPQRTSQMQQKLYESQANDAYWHGLFGGLYLPHLRRAVYNGIVELEALLDTCAPRPSYFTEDTDLDGVEEAYLQNGVLQAVLKLDGFASICELDAYLLRHNFGDTLRNQVEHYHQKIQPGQLDSSSNARSGIASAHDRISYKHEINAEDIVADDHPRSLFVDRLNGIFIVYRSVASALENNHFQSENTAYPIHKQIMLDQSRLQVNYHFTAKLEHGFSTEINFAMPSCDGTGGRYKYQGEILCGFGELLELTDMTEITLEDDTLGGSVVLRTSHPMALRAHPHFSVSQSESGFEKIMQATTLVLEWSVTAPELIITLEINAR</sequence>
<dbReference type="Gene3D" id="2.70.98.10">
    <property type="match status" value="2"/>
</dbReference>
<dbReference type="Pfam" id="PF09095">
    <property type="entry name" value="AmyA-gluTrfs_C"/>
    <property type="match status" value="1"/>
</dbReference>
<dbReference type="InterPro" id="IPR028995">
    <property type="entry name" value="Glyco_hydro_57/38_cen_sf"/>
</dbReference>
<dbReference type="InterPro" id="IPR015179">
    <property type="entry name" value="A-amylase/a-glucTrfase_C"/>
</dbReference>
<dbReference type="Pfam" id="PF03065">
    <property type="entry name" value="Glyco_hydro_57"/>
    <property type="match status" value="1"/>
</dbReference>
<dbReference type="PANTHER" id="PTHR36306">
    <property type="entry name" value="ALPHA-AMYLASE-RELATED-RELATED"/>
    <property type="match status" value="1"/>
</dbReference>
<keyword evidence="7" id="KW-1185">Reference proteome</keyword>
<reference evidence="6 7" key="1">
    <citation type="submission" date="2018-03" db="EMBL/GenBank/DDBJ databases">
        <title>Draft genome of Nitrosomonas supralitoralis APG5.</title>
        <authorList>
            <person name="Urakawa H."/>
            <person name="Lopez J.V."/>
        </authorList>
    </citation>
    <scope>NUCLEOTIDE SEQUENCE [LARGE SCALE GENOMIC DNA]</scope>
    <source>
        <strain evidence="6 7">APG5</strain>
    </source>
</reference>
<protein>
    <submittedName>
        <fullName evidence="6">Glycosyl hydrolase</fullName>
    </submittedName>
</protein>
<dbReference type="CDD" id="cd10793">
    <property type="entry name" value="GH57N_TLGT_like"/>
    <property type="match status" value="1"/>
</dbReference>
<comment type="caution">
    <text evidence="6">The sequence shown here is derived from an EMBL/GenBank/DDBJ whole genome shotgun (WGS) entry which is preliminary data.</text>
</comment>
<evidence type="ECO:0000256" key="2">
    <source>
        <dbReference type="ARBA" id="ARBA00023277"/>
    </source>
</evidence>
<dbReference type="RefSeq" id="WP_106705562.1">
    <property type="nucleotide sequence ID" value="NZ_PXXU01000003.1"/>
</dbReference>
<dbReference type="InterPro" id="IPR014718">
    <property type="entry name" value="GH-type_carb-bd"/>
</dbReference>
<keyword evidence="2" id="KW-0119">Carbohydrate metabolism</keyword>
<dbReference type="GO" id="GO:0030246">
    <property type="term" value="F:carbohydrate binding"/>
    <property type="evidence" value="ECO:0007669"/>
    <property type="project" value="InterPro"/>
</dbReference>
<evidence type="ECO:0000313" key="7">
    <source>
        <dbReference type="Proteomes" id="UP000241912"/>
    </source>
</evidence>
<dbReference type="InterPro" id="IPR004300">
    <property type="entry name" value="Glyco_hydro_57_N"/>
</dbReference>